<sequence length="1135" mass="127270">MSYQLSATQIQQSESASPATLGASYGKRGPGAYGTQLRRRAVSITSRPVWATLKAIVLPVCSGKTTLANVFGGYDIDDVVADSSLLKSDTELEEMLNLRWEGMVLDSRAAMLKSNEMFLNRAARFFELVDPDCNMRVLYLHTAEMANALGVEVIGSFALPEEVVAQACRRRHQHDDNGEAMLRASLEQAAANKAYAIRHGQVAQRAVCSYDVLLSRVEGVLRANACFVSDGEAEGYLSKAKRIQGEKERLDLAWRELKSGTNDWVKAAAARAVRLSMLDAAPKEAHAAHNHPIWARVVHAVHSAAAPVNTASWRTRSEEQWRQHHAFGPGSGAFAFCNISDWLAHTPESHLQDPERYQWFKQLIQLGDVKYERALCTLVFDDVLDYVIPQHAKMAYRLRLGAVSDVHYVEIAKEIHNGVTLGCNYLGVPLETRMLGFFMYFDCLAGRLFGDQNLDEEVADRTGPEDVKRYFANGRWSTAEFDRRFGEAVSDSYSCIAATLSSSVRRLAEHVDDFDDFLRYRRTWVRPGAASGAPKADVYLKVPKDRLDDGEEIAAELGDMVVMVLKRVRLNESALFEFPEFVNMVKDALRDYVPNSYTRMFWKHEPGKPVARALYPANLLHYVVVSYVLHLAEKGGEIPGTRLNAGGDAQRVDHWLWRETHNFSLRLMLDYTNFNETHTVPHMQQVMLGLKESYLRTNALSSDLRWAIDWVCESFQKIVFEYEGQEVLFGHGLLSGWRCTTWINSIANRAYLQVIGQQVMSITGQPTFHTFQSGGDDVAAQAEDLYYACVIMRVGMAMGFTFKAVKQMLGQRYSEFYRLIIAPEGVFGSLPRMLGSALSGQWSNSVIAKMVEPAAKLNSVIEIARKAGRRSQLNMAFMEKMAVVAFDKWATDEEAKLAHEYIHGTKETGGLGIPTVHGDVYELYGTREPDVEMTIIGVPDDASRFAADRLVAEAADIVGAENVVPASRLAQKMAQGAFQGAVTQNLGLKMGKLTRNVRKNKRLRVINVKQIRASEFPGATSSMYAAMSETLRIKKQRLSRAGRRYDQLSEAVNHRSRLKLASQIAEECMCDYRLLFFWKEELTMYGCSTYLLTEDYYEDIMLLSLLMASELTSEHVSRVAASLAVGISNDGYMYY</sequence>
<dbReference type="GO" id="GO:0000166">
    <property type="term" value="F:nucleotide binding"/>
    <property type="evidence" value="ECO:0007669"/>
    <property type="project" value="UniProtKB-KW"/>
</dbReference>
<dbReference type="InterPro" id="IPR001795">
    <property type="entry name" value="RNA-dir_pol_luteovirus"/>
</dbReference>
<gene>
    <name evidence="3" type="ORF">BDV28DRAFT_144388</name>
</gene>
<dbReference type="SUPFAM" id="SSF56672">
    <property type="entry name" value="DNA/RNA polymerases"/>
    <property type="match status" value="1"/>
</dbReference>
<evidence type="ECO:0000313" key="4">
    <source>
        <dbReference type="Proteomes" id="UP000327118"/>
    </source>
</evidence>
<keyword evidence="4" id="KW-1185">Reference proteome</keyword>
<dbReference type="EMBL" id="ML739800">
    <property type="protein sequence ID" value="KAE8348079.1"/>
    <property type="molecule type" value="Genomic_DNA"/>
</dbReference>
<dbReference type="GO" id="GO:0003968">
    <property type="term" value="F:RNA-directed RNA polymerase activity"/>
    <property type="evidence" value="ECO:0007669"/>
    <property type="project" value="InterPro"/>
</dbReference>
<feature type="compositionally biased region" description="Polar residues" evidence="2">
    <location>
        <begin position="1"/>
        <end position="18"/>
    </location>
</feature>
<dbReference type="AlphaFoldDB" id="A0A5N6YUK0"/>
<evidence type="ECO:0000256" key="2">
    <source>
        <dbReference type="SAM" id="MobiDB-lite"/>
    </source>
</evidence>
<accession>A0A5N6YUK0</accession>
<proteinExistence type="predicted"/>
<protein>
    <submittedName>
        <fullName evidence="3">Viral RNA-directed RNA-polymerase-domain-containing protein</fullName>
    </submittedName>
</protein>
<dbReference type="Pfam" id="PF02123">
    <property type="entry name" value="RdRP_4"/>
    <property type="match status" value="1"/>
</dbReference>
<name>A0A5N6YUK0_9EURO</name>
<keyword evidence="1" id="KW-0547">Nucleotide-binding</keyword>
<organism evidence="3 4">
    <name type="scientific">Aspergillus coremiiformis</name>
    <dbReference type="NCBI Taxonomy" id="138285"/>
    <lineage>
        <taxon>Eukaryota</taxon>
        <taxon>Fungi</taxon>
        <taxon>Dikarya</taxon>
        <taxon>Ascomycota</taxon>
        <taxon>Pezizomycotina</taxon>
        <taxon>Eurotiomycetes</taxon>
        <taxon>Eurotiomycetidae</taxon>
        <taxon>Eurotiales</taxon>
        <taxon>Aspergillaceae</taxon>
        <taxon>Aspergillus</taxon>
        <taxon>Aspergillus subgen. Circumdati</taxon>
    </lineage>
</organism>
<evidence type="ECO:0000256" key="1">
    <source>
        <dbReference type="ARBA" id="ARBA00022741"/>
    </source>
</evidence>
<dbReference type="InterPro" id="IPR043502">
    <property type="entry name" value="DNA/RNA_pol_sf"/>
</dbReference>
<dbReference type="GO" id="GO:0003723">
    <property type="term" value="F:RNA binding"/>
    <property type="evidence" value="ECO:0007669"/>
    <property type="project" value="InterPro"/>
</dbReference>
<dbReference type="Proteomes" id="UP000327118">
    <property type="component" value="Unassembled WGS sequence"/>
</dbReference>
<reference evidence="4" key="1">
    <citation type="submission" date="2019-04" db="EMBL/GenBank/DDBJ databases">
        <title>Friends and foes A comparative genomics studyof 23 Aspergillus species from section Flavi.</title>
        <authorList>
            <consortium name="DOE Joint Genome Institute"/>
            <person name="Kjaerbolling I."/>
            <person name="Vesth T."/>
            <person name="Frisvad J.C."/>
            <person name="Nybo J.L."/>
            <person name="Theobald S."/>
            <person name="Kildgaard S."/>
            <person name="Isbrandt T."/>
            <person name="Kuo A."/>
            <person name="Sato A."/>
            <person name="Lyhne E.K."/>
            <person name="Kogle M.E."/>
            <person name="Wiebenga A."/>
            <person name="Kun R.S."/>
            <person name="Lubbers R.J."/>
            <person name="Makela M.R."/>
            <person name="Barry K."/>
            <person name="Chovatia M."/>
            <person name="Clum A."/>
            <person name="Daum C."/>
            <person name="Haridas S."/>
            <person name="He G."/>
            <person name="LaButti K."/>
            <person name="Lipzen A."/>
            <person name="Mondo S."/>
            <person name="Riley R."/>
            <person name="Salamov A."/>
            <person name="Simmons B.A."/>
            <person name="Magnuson J.K."/>
            <person name="Henrissat B."/>
            <person name="Mortensen U.H."/>
            <person name="Larsen T.O."/>
            <person name="Devries R.P."/>
            <person name="Grigoriev I.V."/>
            <person name="Machida M."/>
            <person name="Baker S.E."/>
            <person name="Andersen M.R."/>
        </authorList>
    </citation>
    <scope>NUCLEOTIDE SEQUENCE [LARGE SCALE GENOMIC DNA]</scope>
    <source>
        <strain evidence="4">CBS 553.77</strain>
    </source>
</reference>
<feature type="region of interest" description="Disordered" evidence="2">
    <location>
        <begin position="1"/>
        <end position="23"/>
    </location>
</feature>
<dbReference type="GO" id="GO:0006351">
    <property type="term" value="P:DNA-templated transcription"/>
    <property type="evidence" value="ECO:0007669"/>
    <property type="project" value="InterPro"/>
</dbReference>
<evidence type="ECO:0000313" key="3">
    <source>
        <dbReference type="EMBL" id="KAE8348079.1"/>
    </source>
</evidence>